<evidence type="ECO:0000256" key="6">
    <source>
        <dbReference type="HAMAP-Rule" id="MF_01965"/>
    </source>
</evidence>
<dbReference type="Proteomes" id="UP000199239">
    <property type="component" value="Unassembled WGS sequence"/>
</dbReference>
<accession>A0A1I6QSB3</accession>
<feature type="binding site" evidence="6">
    <location>
        <begin position="197"/>
        <end position="201"/>
    </location>
    <ligand>
        <name>AMP</name>
        <dbReference type="ChEBI" id="CHEBI:456215"/>
    </ligand>
</feature>
<dbReference type="PROSITE" id="PS01050">
    <property type="entry name" value="YJEF_C_2"/>
    <property type="match status" value="1"/>
</dbReference>
<dbReference type="GO" id="GO:0110051">
    <property type="term" value="P:metabolite repair"/>
    <property type="evidence" value="ECO:0007669"/>
    <property type="project" value="TreeGrafter"/>
</dbReference>
<dbReference type="InterPro" id="IPR000631">
    <property type="entry name" value="CARKD"/>
</dbReference>
<keyword evidence="8" id="KW-0808">Transferase</keyword>
<evidence type="ECO:0000256" key="3">
    <source>
        <dbReference type="ARBA" id="ARBA00022857"/>
    </source>
</evidence>
<keyword evidence="4 6" id="KW-0520">NAD</keyword>
<dbReference type="Pfam" id="PF01256">
    <property type="entry name" value="Carb_kinase"/>
    <property type="match status" value="1"/>
</dbReference>
<dbReference type="OrthoDB" id="9806925at2"/>
<feature type="binding site" evidence="6">
    <location>
        <position position="230"/>
    </location>
    <ligand>
        <name>AMP</name>
        <dbReference type="ChEBI" id="CHEBI:456215"/>
    </ligand>
</feature>
<comment type="similarity">
    <text evidence="6">Belongs to the NnrD/CARKD family.</text>
</comment>
<dbReference type="PROSITE" id="PS51383">
    <property type="entry name" value="YJEF_C_3"/>
    <property type="match status" value="1"/>
</dbReference>
<reference evidence="9" key="1">
    <citation type="submission" date="2016-10" db="EMBL/GenBank/DDBJ databases">
        <authorList>
            <person name="Varghese N."/>
            <person name="Submissions S."/>
        </authorList>
    </citation>
    <scope>NUCLEOTIDE SEQUENCE [LARGE SCALE GENOMIC DNA]</scope>
    <source>
        <strain evidence="9">DSM 23422</strain>
    </source>
</reference>
<dbReference type="GO" id="GO:0005524">
    <property type="term" value="F:ATP binding"/>
    <property type="evidence" value="ECO:0007669"/>
    <property type="project" value="UniProtKB-KW"/>
</dbReference>
<dbReference type="InterPro" id="IPR029056">
    <property type="entry name" value="Ribokinase-like"/>
</dbReference>
<comment type="caution">
    <text evidence="6">Lacks conserved residue(s) required for the propagation of feature annotation.</text>
</comment>
<dbReference type="Gene3D" id="3.40.1190.20">
    <property type="match status" value="1"/>
</dbReference>
<dbReference type="RefSeq" id="WP_093915081.1">
    <property type="nucleotide sequence ID" value="NZ_FPAJ01000001.1"/>
</dbReference>
<dbReference type="PANTHER" id="PTHR12592">
    <property type="entry name" value="ATP-DEPENDENT (S)-NAD(P)H-HYDRATE DEHYDRATASE FAMILY MEMBER"/>
    <property type="match status" value="1"/>
</dbReference>
<dbReference type="EMBL" id="FPAJ01000001">
    <property type="protein sequence ID" value="SFS55202.1"/>
    <property type="molecule type" value="Genomic_DNA"/>
</dbReference>
<dbReference type="GO" id="GO:0052855">
    <property type="term" value="F:ADP-dependent NAD(P)H-hydrate dehydratase activity"/>
    <property type="evidence" value="ECO:0007669"/>
    <property type="project" value="UniProtKB-UniRule"/>
</dbReference>
<comment type="catalytic activity">
    <reaction evidence="6">
        <text>(6S)-NADPHX + ADP = AMP + phosphate + NADPH + H(+)</text>
        <dbReference type="Rhea" id="RHEA:32235"/>
        <dbReference type="ChEBI" id="CHEBI:15378"/>
        <dbReference type="ChEBI" id="CHEBI:43474"/>
        <dbReference type="ChEBI" id="CHEBI:57783"/>
        <dbReference type="ChEBI" id="CHEBI:64076"/>
        <dbReference type="ChEBI" id="CHEBI:456215"/>
        <dbReference type="ChEBI" id="CHEBI:456216"/>
        <dbReference type="EC" id="4.2.1.136"/>
    </reaction>
</comment>
<gene>
    <name evidence="6" type="primary">nnrD</name>
    <name evidence="8" type="ORF">SAMN04488040_0891</name>
</gene>
<dbReference type="STRING" id="394264.SAMN04488040_0891"/>
<evidence type="ECO:0000256" key="5">
    <source>
        <dbReference type="ARBA" id="ARBA00023239"/>
    </source>
</evidence>
<evidence type="ECO:0000256" key="4">
    <source>
        <dbReference type="ARBA" id="ARBA00023027"/>
    </source>
</evidence>
<dbReference type="HAMAP" id="MF_01965">
    <property type="entry name" value="NADHX_dehydratase"/>
    <property type="match status" value="1"/>
</dbReference>
<comment type="subunit">
    <text evidence="6">Homotetramer.</text>
</comment>
<name>A0A1I6QSB3_9RHOB</name>
<feature type="domain" description="YjeF C-terminal" evidence="7">
    <location>
        <begin position="12"/>
        <end position="283"/>
    </location>
</feature>
<keyword evidence="9" id="KW-1185">Reference proteome</keyword>
<feature type="binding site" evidence="6">
    <location>
        <position position="161"/>
    </location>
    <ligand>
        <name>(6S)-NADPHX</name>
        <dbReference type="ChEBI" id="CHEBI:64076"/>
    </ligand>
</feature>
<dbReference type="GO" id="GO:0046496">
    <property type="term" value="P:nicotinamide nucleotide metabolic process"/>
    <property type="evidence" value="ECO:0007669"/>
    <property type="project" value="UniProtKB-UniRule"/>
</dbReference>
<evidence type="ECO:0000259" key="7">
    <source>
        <dbReference type="PROSITE" id="PS51383"/>
    </source>
</evidence>
<feature type="binding site" evidence="6">
    <location>
        <position position="47"/>
    </location>
    <ligand>
        <name>(6S)-NADPHX</name>
        <dbReference type="ChEBI" id="CHEBI:64076"/>
    </ligand>
</feature>
<comment type="function">
    <text evidence="6">Catalyzes the dehydration of the S-form of NAD(P)HX at the expense of ADP, which is converted to AMP. Together with NAD(P)HX epimerase, which catalyzes the epimerization of the S- and R-forms, the enzyme allows the repair of both epimers of NAD(P)HX, a damaged form of NAD(P)H that is a result of enzymatic or heat-dependent hydration.</text>
</comment>
<dbReference type="InterPro" id="IPR017953">
    <property type="entry name" value="Carbohydrate_kinase_pred_CS"/>
</dbReference>
<sequence length="283" mass="29932">MTRLEDQTPVFEMTDTHWRSLQKSGAAHKHRYGHAAVIAGPFGQGGAARLAARGALRIGAGLVSVVCRSDAVAEHAAQLNAIMVKPYTQDGEFQDHLTGIKPQAICIGPNLGLSSGNKTQVGQTLTLGLPMCIDADAITHLSDRGDPLPGISNPQSVMTPHEGELRRFIPEAFNTTSCRVTLAQHAAKKAGCVVLFKGPDTVVARPAHAPMIVSSKRFQHSSWLATAGSGDVLSGFITGLLARGFDAFDAACLAAELHFRCAEAFGPGLIAVDIPEMLPKVLR</sequence>
<protein>
    <recommendedName>
        <fullName evidence="6">ADP-dependent (S)-NAD(P)H-hydrate dehydratase</fullName>
        <ecNumber evidence="6">4.2.1.136</ecNumber>
    </recommendedName>
    <alternativeName>
        <fullName evidence="6">ADP-dependent NAD(P)HX dehydratase</fullName>
    </alternativeName>
</protein>
<keyword evidence="3 6" id="KW-0521">NADP</keyword>
<comment type="cofactor">
    <cofactor evidence="6">
        <name>Mg(2+)</name>
        <dbReference type="ChEBI" id="CHEBI:18420"/>
    </cofactor>
</comment>
<dbReference type="CDD" id="cd01171">
    <property type="entry name" value="YXKO-related"/>
    <property type="match status" value="1"/>
</dbReference>
<keyword evidence="8" id="KW-0418">Kinase</keyword>
<keyword evidence="1 6" id="KW-0547">Nucleotide-binding</keyword>
<dbReference type="AlphaFoldDB" id="A0A1I6QSB3"/>
<dbReference type="SUPFAM" id="SSF53613">
    <property type="entry name" value="Ribokinase-like"/>
    <property type="match status" value="1"/>
</dbReference>
<comment type="catalytic activity">
    <reaction evidence="6">
        <text>(6S)-NADHX + ADP = AMP + phosphate + NADH + H(+)</text>
        <dbReference type="Rhea" id="RHEA:32223"/>
        <dbReference type="ChEBI" id="CHEBI:15378"/>
        <dbReference type="ChEBI" id="CHEBI:43474"/>
        <dbReference type="ChEBI" id="CHEBI:57945"/>
        <dbReference type="ChEBI" id="CHEBI:64074"/>
        <dbReference type="ChEBI" id="CHEBI:456215"/>
        <dbReference type="ChEBI" id="CHEBI:456216"/>
        <dbReference type="EC" id="4.2.1.136"/>
    </reaction>
</comment>
<evidence type="ECO:0000256" key="2">
    <source>
        <dbReference type="ARBA" id="ARBA00022840"/>
    </source>
</evidence>
<proteinExistence type="inferred from homology"/>
<evidence type="ECO:0000313" key="8">
    <source>
        <dbReference type="EMBL" id="SFS55202.1"/>
    </source>
</evidence>
<evidence type="ECO:0000313" key="9">
    <source>
        <dbReference type="Proteomes" id="UP000199239"/>
    </source>
</evidence>
<dbReference type="EC" id="4.2.1.136" evidence="6"/>
<keyword evidence="2 6" id="KW-0067">ATP-binding</keyword>
<feature type="binding site" evidence="6">
    <location>
        <position position="231"/>
    </location>
    <ligand>
        <name>(6S)-NADPHX</name>
        <dbReference type="ChEBI" id="CHEBI:64076"/>
    </ligand>
</feature>
<dbReference type="GO" id="GO:0016301">
    <property type="term" value="F:kinase activity"/>
    <property type="evidence" value="ECO:0007669"/>
    <property type="project" value="UniProtKB-KW"/>
</dbReference>
<dbReference type="NCBIfam" id="TIGR00196">
    <property type="entry name" value="yjeF_cterm"/>
    <property type="match status" value="1"/>
</dbReference>
<dbReference type="PANTHER" id="PTHR12592:SF0">
    <property type="entry name" value="ATP-DEPENDENT (S)-NAD(P)H-HYDRATE DEHYDRATASE"/>
    <property type="match status" value="1"/>
</dbReference>
<dbReference type="GO" id="GO:0052856">
    <property type="term" value="F:NAD(P)HX epimerase activity"/>
    <property type="evidence" value="ECO:0007669"/>
    <property type="project" value="TreeGrafter"/>
</dbReference>
<organism evidence="8 9">
    <name type="scientific">Sulfitobacter marinus</name>
    <dbReference type="NCBI Taxonomy" id="394264"/>
    <lineage>
        <taxon>Bacteria</taxon>
        <taxon>Pseudomonadati</taxon>
        <taxon>Pseudomonadota</taxon>
        <taxon>Alphaproteobacteria</taxon>
        <taxon>Rhodobacterales</taxon>
        <taxon>Roseobacteraceae</taxon>
        <taxon>Sulfitobacter</taxon>
    </lineage>
</organism>
<evidence type="ECO:0000256" key="1">
    <source>
        <dbReference type="ARBA" id="ARBA00022741"/>
    </source>
</evidence>
<keyword evidence="5 6" id="KW-0456">Lyase</keyword>